<evidence type="ECO:0000256" key="5">
    <source>
        <dbReference type="SAM" id="MobiDB-lite"/>
    </source>
</evidence>
<evidence type="ECO:0000259" key="7">
    <source>
        <dbReference type="PROSITE" id="PS50850"/>
    </source>
</evidence>
<feature type="transmembrane region" description="Helical" evidence="6">
    <location>
        <begin position="383"/>
        <end position="402"/>
    </location>
</feature>
<evidence type="ECO:0000256" key="3">
    <source>
        <dbReference type="ARBA" id="ARBA00022989"/>
    </source>
</evidence>
<dbReference type="Pfam" id="PF07690">
    <property type="entry name" value="MFS_1"/>
    <property type="match status" value="1"/>
</dbReference>
<feature type="transmembrane region" description="Helical" evidence="6">
    <location>
        <begin position="37"/>
        <end position="62"/>
    </location>
</feature>
<sequence length="433" mass="42671">MRRVASQPSSPGHPTVACRSPRTEEHVVEPPEQRRTLAVLVLAQVLSGAGLAAGITVGALLAQEMLGATSLAGLPVALFTLGSAGAAVAVGRVSQRAGRRAGLALGYATGALGAAGVVLAAALDSVPLLFAAFVVYGAGTATNLQARYAGADLAAPSRRGRALSTVLVATTAGAVVGPNLVTVMGDVALGWGIPALAGPFVLAGAAYAAAGLTLGVLLRPDPLLLARSLAASAQARAHAAGTTTPTEVPARPRVVALAGSVMVVTQLVMVAIMTMTPIHMQAHGHDVGATGLVIAIHVGAMYLPSPLAGWLVDRVGARVVAGLAGVTLLASGLVAALTPVRSLVGLAAALALLGLGWSLGLVSGTAMLADELPLSTRARTQGSVDLTIAVAGAGAGMASGFVVASTSFATLSLAGGVLALLLVPVVAWSARRP</sequence>
<keyword evidence="2 6" id="KW-0812">Transmembrane</keyword>
<keyword evidence="4 6" id="KW-0472">Membrane</keyword>
<organism evidence="8 9">
    <name type="scientific">Actinotalea soli</name>
    <dbReference type="NCBI Taxonomy" id="2819234"/>
    <lineage>
        <taxon>Bacteria</taxon>
        <taxon>Bacillati</taxon>
        <taxon>Actinomycetota</taxon>
        <taxon>Actinomycetes</taxon>
        <taxon>Micrococcales</taxon>
        <taxon>Cellulomonadaceae</taxon>
        <taxon>Actinotalea</taxon>
    </lineage>
</organism>
<accession>A0A939LRW3</accession>
<evidence type="ECO:0000313" key="9">
    <source>
        <dbReference type="Proteomes" id="UP000664209"/>
    </source>
</evidence>
<dbReference type="InterPro" id="IPR036259">
    <property type="entry name" value="MFS_trans_sf"/>
</dbReference>
<keyword evidence="3 6" id="KW-1133">Transmembrane helix</keyword>
<feature type="compositionally biased region" description="Polar residues" evidence="5">
    <location>
        <begin position="1"/>
        <end position="12"/>
    </location>
</feature>
<dbReference type="Proteomes" id="UP000664209">
    <property type="component" value="Unassembled WGS sequence"/>
</dbReference>
<proteinExistence type="predicted"/>
<feature type="transmembrane region" description="Helical" evidence="6">
    <location>
        <begin position="315"/>
        <end position="337"/>
    </location>
</feature>
<dbReference type="InterPro" id="IPR011701">
    <property type="entry name" value="MFS"/>
</dbReference>
<dbReference type="GO" id="GO:0005886">
    <property type="term" value="C:plasma membrane"/>
    <property type="evidence" value="ECO:0007669"/>
    <property type="project" value="UniProtKB-SubCell"/>
</dbReference>
<keyword evidence="9" id="KW-1185">Reference proteome</keyword>
<feature type="transmembrane region" description="Helical" evidence="6">
    <location>
        <begin position="193"/>
        <end position="218"/>
    </location>
</feature>
<dbReference type="Gene3D" id="1.20.1250.20">
    <property type="entry name" value="MFS general substrate transporter like domains"/>
    <property type="match status" value="1"/>
</dbReference>
<feature type="transmembrane region" description="Helical" evidence="6">
    <location>
        <begin position="287"/>
        <end position="303"/>
    </location>
</feature>
<name>A0A939LRW3_9CELL</name>
<evidence type="ECO:0000256" key="1">
    <source>
        <dbReference type="ARBA" id="ARBA00004651"/>
    </source>
</evidence>
<feature type="domain" description="Major facilitator superfamily (MFS) profile" evidence="7">
    <location>
        <begin position="36"/>
        <end position="433"/>
    </location>
</feature>
<feature type="transmembrane region" description="Helical" evidence="6">
    <location>
        <begin position="343"/>
        <end position="362"/>
    </location>
</feature>
<feature type="transmembrane region" description="Helical" evidence="6">
    <location>
        <begin position="129"/>
        <end position="150"/>
    </location>
</feature>
<dbReference type="AlphaFoldDB" id="A0A939LRW3"/>
<comment type="subcellular location">
    <subcellularLocation>
        <location evidence="1">Cell membrane</location>
        <topology evidence="1">Multi-pass membrane protein</topology>
    </subcellularLocation>
</comment>
<dbReference type="PANTHER" id="PTHR23534">
    <property type="entry name" value="MFS PERMEASE"/>
    <property type="match status" value="1"/>
</dbReference>
<feature type="compositionally biased region" description="Basic and acidic residues" evidence="5">
    <location>
        <begin position="21"/>
        <end position="30"/>
    </location>
</feature>
<protein>
    <submittedName>
        <fullName evidence="8">MFS transporter</fullName>
    </submittedName>
</protein>
<dbReference type="GO" id="GO:0022857">
    <property type="term" value="F:transmembrane transporter activity"/>
    <property type="evidence" value="ECO:0007669"/>
    <property type="project" value="InterPro"/>
</dbReference>
<feature type="transmembrane region" description="Helical" evidence="6">
    <location>
        <begin position="254"/>
        <end position="275"/>
    </location>
</feature>
<evidence type="ECO:0000256" key="4">
    <source>
        <dbReference type="ARBA" id="ARBA00023136"/>
    </source>
</evidence>
<evidence type="ECO:0000256" key="2">
    <source>
        <dbReference type="ARBA" id="ARBA00022692"/>
    </source>
</evidence>
<feature type="transmembrane region" description="Helical" evidence="6">
    <location>
        <begin position="68"/>
        <end position="90"/>
    </location>
</feature>
<gene>
    <name evidence="8" type="ORF">J4G33_14085</name>
</gene>
<feature type="transmembrane region" description="Helical" evidence="6">
    <location>
        <begin position="102"/>
        <end position="123"/>
    </location>
</feature>
<feature type="transmembrane region" description="Helical" evidence="6">
    <location>
        <begin position="162"/>
        <end position="181"/>
    </location>
</feature>
<dbReference type="SUPFAM" id="SSF103473">
    <property type="entry name" value="MFS general substrate transporter"/>
    <property type="match status" value="1"/>
</dbReference>
<evidence type="ECO:0000313" key="8">
    <source>
        <dbReference type="EMBL" id="MBO1752938.1"/>
    </source>
</evidence>
<reference evidence="8" key="1">
    <citation type="submission" date="2021-03" db="EMBL/GenBank/DDBJ databases">
        <title>Actinotalea soli sp. nov., isolated from soil.</title>
        <authorList>
            <person name="Ping W."/>
            <person name="Zhang J."/>
        </authorList>
    </citation>
    <scope>NUCLEOTIDE SEQUENCE</scope>
    <source>
        <strain evidence="8">BY-33</strain>
    </source>
</reference>
<feature type="transmembrane region" description="Helical" evidence="6">
    <location>
        <begin position="408"/>
        <end position="430"/>
    </location>
</feature>
<comment type="caution">
    <text evidence="8">The sequence shown here is derived from an EMBL/GenBank/DDBJ whole genome shotgun (WGS) entry which is preliminary data.</text>
</comment>
<evidence type="ECO:0000256" key="6">
    <source>
        <dbReference type="SAM" id="Phobius"/>
    </source>
</evidence>
<dbReference type="EMBL" id="JAGEMK010000008">
    <property type="protein sequence ID" value="MBO1752938.1"/>
    <property type="molecule type" value="Genomic_DNA"/>
</dbReference>
<dbReference type="PROSITE" id="PS50850">
    <property type="entry name" value="MFS"/>
    <property type="match status" value="1"/>
</dbReference>
<dbReference type="InterPro" id="IPR020846">
    <property type="entry name" value="MFS_dom"/>
</dbReference>
<dbReference type="PANTHER" id="PTHR23534:SF1">
    <property type="entry name" value="MAJOR FACILITATOR SUPERFAMILY PROTEIN"/>
    <property type="match status" value="1"/>
</dbReference>
<feature type="region of interest" description="Disordered" evidence="5">
    <location>
        <begin position="1"/>
        <end position="30"/>
    </location>
</feature>